<keyword evidence="2" id="KW-0597">Phosphoprotein</keyword>
<sequence length="320" mass="38139">MGSVGDAEAAQLRFKSKSSRRRDAEHRSHQSPSRRRGGEDSSRSNGQRHRHHSKRRKISSTGFQDDPPLYDDDYLPNARSSQYLDPDAAFRESLFDALADDEGAAYWEDVYGQPIHNYSDTYRNDIGELERMNEDEYAEYVRGKMWEKTHQHVIEERERRERQRKEQKEWEARTRRMETDRDNFQRSVEESLRRGQERKAKRRWKEVWNRYTQGWDDMKTDQGKKNASLRTVIPWPVETGNVKDVSKEEVEDFFRNVPMPEDHLRNTLKAERIRWHPDKMQQRFAEQGIDSEIMKAVTAVFQVIDRLWSDMRENNKAATG</sequence>
<dbReference type="AlphaFoldDB" id="A0A9P4LVD9"/>
<comment type="subcellular location">
    <subcellularLocation>
        <location evidence="1">Nucleus</location>
    </subcellularLocation>
</comment>
<dbReference type="OrthoDB" id="412109at2759"/>
<protein>
    <recommendedName>
        <fullName evidence="10">J domain-containing protein</fullName>
    </recommendedName>
</protein>
<accession>A0A9P4LVD9</accession>
<keyword evidence="4" id="KW-0040">ANK repeat</keyword>
<dbReference type="PANTHER" id="PTHR15263:SF1">
    <property type="entry name" value="NF-KAPPA-B INHIBITOR-LIKE PROTEIN 1"/>
    <property type="match status" value="1"/>
</dbReference>
<evidence type="ECO:0008006" key="10">
    <source>
        <dbReference type="Google" id="ProtNLM"/>
    </source>
</evidence>
<evidence type="ECO:0000256" key="3">
    <source>
        <dbReference type="ARBA" id="ARBA00022737"/>
    </source>
</evidence>
<keyword evidence="9" id="KW-1185">Reference proteome</keyword>
<keyword evidence="3" id="KW-0677">Repeat</keyword>
<organism evidence="8 9">
    <name type="scientific">Saccharata proteae CBS 121410</name>
    <dbReference type="NCBI Taxonomy" id="1314787"/>
    <lineage>
        <taxon>Eukaryota</taxon>
        <taxon>Fungi</taxon>
        <taxon>Dikarya</taxon>
        <taxon>Ascomycota</taxon>
        <taxon>Pezizomycotina</taxon>
        <taxon>Dothideomycetes</taxon>
        <taxon>Dothideomycetes incertae sedis</taxon>
        <taxon>Botryosphaeriales</taxon>
        <taxon>Saccharataceae</taxon>
        <taxon>Saccharata</taxon>
    </lineage>
</organism>
<feature type="coiled-coil region" evidence="6">
    <location>
        <begin position="153"/>
        <end position="180"/>
    </location>
</feature>
<keyword evidence="5" id="KW-0539">Nucleus</keyword>
<comment type="caution">
    <text evidence="8">The sequence shown here is derived from an EMBL/GenBank/DDBJ whole genome shotgun (WGS) entry which is preliminary data.</text>
</comment>
<evidence type="ECO:0000313" key="8">
    <source>
        <dbReference type="EMBL" id="KAF2085214.1"/>
    </source>
</evidence>
<dbReference type="EMBL" id="ML978732">
    <property type="protein sequence ID" value="KAF2085214.1"/>
    <property type="molecule type" value="Genomic_DNA"/>
</dbReference>
<gene>
    <name evidence="8" type="ORF">K490DRAFT_75269</name>
</gene>
<dbReference type="Proteomes" id="UP000799776">
    <property type="component" value="Unassembled WGS sequence"/>
</dbReference>
<feature type="compositionally biased region" description="Basic residues" evidence="7">
    <location>
        <begin position="46"/>
        <end position="58"/>
    </location>
</feature>
<evidence type="ECO:0000313" key="9">
    <source>
        <dbReference type="Proteomes" id="UP000799776"/>
    </source>
</evidence>
<dbReference type="GO" id="GO:0043124">
    <property type="term" value="P:negative regulation of canonical NF-kappaB signal transduction"/>
    <property type="evidence" value="ECO:0007669"/>
    <property type="project" value="InterPro"/>
</dbReference>
<evidence type="ECO:0000256" key="4">
    <source>
        <dbReference type="ARBA" id="ARBA00023043"/>
    </source>
</evidence>
<proteinExistence type="predicted"/>
<name>A0A9P4LVD9_9PEZI</name>
<feature type="region of interest" description="Disordered" evidence="7">
    <location>
        <begin position="1"/>
        <end position="80"/>
    </location>
</feature>
<evidence type="ECO:0000256" key="2">
    <source>
        <dbReference type="ARBA" id="ARBA00022553"/>
    </source>
</evidence>
<reference evidence="8" key="1">
    <citation type="journal article" date="2020" name="Stud. Mycol.">
        <title>101 Dothideomycetes genomes: a test case for predicting lifestyles and emergence of pathogens.</title>
        <authorList>
            <person name="Haridas S."/>
            <person name="Albert R."/>
            <person name="Binder M."/>
            <person name="Bloem J."/>
            <person name="Labutti K."/>
            <person name="Salamov A."/>
            <person name="Andreopoulos B."/>
            <person name="Baker S."/>
            <person name="Barry K."/>
            <person name="Bills G."/>
            <person name="Bluhm B."/>
            <person name="Cannon C."/>
            <person name="Castanera R."/>
            <person name="Culley D."/>
            <person name="Daum C."/>
            <person name="Ezra D."/>
            <person name="Gonzalez J."/>
            <person name="Henrissat B."/>
            <person name="Kuo A."/>
            <person name="Liang C."/>
            <person name="Lipzen A."/>
            <person name="Lutzoni F."/>
            <person name="Magnuson J."/>
            <person name="Mondo S."/>
            <person name="Nolan M."/>
            <person name="Ohm R."/>
            <person name="Pangilinan J."/>
            <person name="Park H.-J."/>
            <person name="Ramirez L."/>
            <person name="Alfaro M."/>
            <person name="Sun H."/>
            <person name="Tritt A."/>
            <person name="Yoshinaga Y."/>
            <person name="Zwiers L.-H."/>
            <person name="Turgeon B."/>
            <person name="Goodwin S."/>
            <person name="Spatafora J."/>
            <person name="Crous P."/>
            <person name="Grigoriev I."/>
        </authorList>
    </citation>
    <scope>NUCLEOTIDE SEQUENCE</scope>
    <source>
        <strain evidence="8">CBS 121410</strain>
    </source>
</reference>
<evidence type="ECO:0000256" key="5">
    <source>
        <dbReference type="ARBA" id="ARBA00023242"/>
    </source>
</evidence>
<dbReference type="GO" id="GO:0005634">
    <property type="term" value="C:nucleus"/>
    <property type="evidence" value="ECO:0007669"/>
    <property type="project" value="UniProtKB-SubCell"/>
</dbReference>
<dbReference type="InterPro" id="IPR038753">
    <property type="entry name" value="NFKBIL1"/>
</dbReference>
<keyword evidence="6" id="KW-0175">Coiled coil</keyword>
<dbReference type="PANTHER" id="PTHR15263">
    <property type="entry name" value="I-KAPPA-B-LIKE PROTEIN IKBL"/>
    <property type="match status" value="1"/>
</dbReference>
<evidence type="ECO:0000256" key="7">
    <source>
        <dbReference type="SAM" id="MobiDB-lite"/>
    </source>
</evidence>
<evidence type="ECO:0000256" key="6">
    <source>
        <dbReference type="SAM" id="Coils"/>
    </source>
</evidence>
<evidence type="ECO:0000256" key="1">
    <source>
        <dbReference type="ARBA" id="ARBA00004123"/>
    </source>
</evidence>